<dbReference type="Proteomes" id="UP000886100">
    <property type="component" value="Unassembled WGS sequence"/>
</dbReference>
<feature type="coiled-coil region" evidence="1">
    <location>
        <begin position="1"/>
        <end position="84"/>
    </location>
</feature>
<proteinExistence type="predicted"/>
<name>A0A7C5IY47_9GAMM</name>
<evidence type="ECO:0000313" key="2">
    <source>
        <dbReference type="EMBL" id="HHH12731.1"/>
    </source>
</evidence>
<sequence>MATQKENVQDLENKRLQKEVAALKEDMARLREDIAALTRALGETAGDYRDAAREEVLRRARQAREQAEAQIEQARAAGEQVVEEVEQKIVEKPFMSLLTAAGIGFVLARLLDGRSRH</sequence>
<keyword evidence="1" id="KW-0175">Coiled coil</keyword>
<gene>
    <name evidence="2" type="ORF">ENJ98_00680</name>
</gene>
<dbReference type="SUPFAM" id="SSF58113">
    <property type="entry name" value="Apolipoprotein A-I"/>
    <property type="match status" value="1"/>
</dbReference>
<reference evidence="2" key="1">
    <citation type="journal article" date="2020" name="mSystems">
        <title>Genome- and Community-Level Interaction Insights into Carbon Utilization and Element Cycling Functions of Hydrothermarchaeota in Hydrothermal Sediment.</title>
        <authorList>
            <person name="Zhou Z."/>
            <person name="Liu Y."/>
            <person name="Xu W."/>
            <person name="Pan J."/>
            <person name="Luo Z.H."/>
            <person name="Li M."/>
        </authorList>
    </citation>
    <scope>NUCLEOTIDE SEQUENCE [LARGE SCALE GENOMIC DNA]</scope>
    <source>
        <strain evidence="2">HyVt-535</strain>
    </source>
</reference>
<evidence type="ECO:0000256" key="1">
    <source>
        <dbReference type="SAM" id="Coils"/>
    </source>
</evidence>
<dbReference type="AlphaFoldDB" id="A0A7C5IY47"/>
<protein>
    <submittedName>
        <fullName evidence="2">DUF883 family protein</fullName>
    </submittedName>
</protein>
<dbReference type="Gene3D" id="1.20.5.170">
    <property type="match status" value="1"/>
</dbReference>
<accession>A0A7C5IY47</accession>
<comment type="caution">
    <text evidence="2">The sequence shown here is derived from an EMBL/GenBank/DDBJ whole genome shotgun (WGS) entry which is preliminary data.</text>
</comment>
<organism evidence="2">
    <name type="scientific">Thiolapillus brandeum</name>
    <dbReference type="NCBI Taxonomy" id="1076588"/>
    <lineage>
        <taxon>Bacteria</taxon>
        <taxon>Pseudomonadati</taxon>
        <taxon>Pseudomonadota</taxon>
        <taxon>Gammaproteobacteria</taxon>
        <taxon>Chromatiales</taxon>
        <taxon>Sedimenticolaceae</taxon>
        <taxon>Thiolapillus</taxon>
    </lineage>
</organism>
<dbReference type="EMBL" id="DROM01000044">
    <property type="protein sequence ID" value="HHH12731.1"/>
    <property type="molecule type" value="Genomic_DNA"/>
</dbReference>